<dbReference type="EnsemblMetazoa" id="XM_038201488.1">
    <property type="protein sequence ID" value="XP_038057416.1"/>
    <property type="gene ID" value="LOC119729007"/>
</dbReference>
<evidence type="ECO:0000313" key="3">
    <source>
        <dbReference type="Proteomes" id="UP000887568"/>
    </source>
</evidence>
<sequence>MIENDMENDIDVQLDERSSSTRTTASGQITIRRDAVMDDLTAAFSDPTVTNCRLSFCMFQPHGEVEYEQGVNLDFKDVLDLFWPEFISTMTRGNGLKIPILRGDFDRSRWEGVGRIICKGWKDLNYFPKMLAPAFMETAVYGKTTVDTKEAFLQWIPEAEREVLEAALHEFPTDTAELDDIFRRYRCRTPPTEQNLPRLLTAFGHVEFVQRSYYAAMTMKPVLKSVFGQFSREEFLALYDNPRE</sequence>
<dbReference type="AlphaFoldDB" id="A0A914A232"/>
<evidence type="ECO:0000313" key="2">
    <source>
        <dbReference type="EnsemblMetazoa" id="XP_038057416.1"/>
    </source>
</evidence>
<feature type="region of interest" description="Disordered" evidence="1">
    <location>
        <begin position="1"/>
        <end position="26"/>
    </location>
</feature>
<name>A0A914A232_PATMI</name>
<protein>
    <submittedName>
        <fullName evidence="2">Uncharacterized protein</fullName>
    </submittedName>
</protein>
<dbReference type="OrthoDB" id="10038899at2759"/>
<keyword evidence="3" id="KW-1185">Reference proteome</keyword>
<dbReference type="RefSeq" id="XP_038057416.1">
    <property type="nucleotide sequence ID" value="XM_038201488.1"/>
</dbReference>
<reference evidence="2" key="1">
    <citation type="submission" date="2022-11" db="UniProtKB">
        <authorList>
            <consortium name="EnsemblMetazoa"/>
        </authorList>
    </citation>
    <scope>IDENTIFICATION</scope>
</reference>
<feature type="compositionally biased region" description="Acidic residues" evidence="1">
    <location>
        <begin position="1"/>
        <end position="13"/>
    </location>
</feature>
<organism evidence="2 3">
    <name type="scientific">Patiria miniata</name>
    <name type="common">Bat star</name>
    <name type="synonym">Asterina miniata</name>
    <dbReference type="NCBI Taxonomy" id="46514"/>
    <lineage>
        <taxon>Eukaryota</taxon>
        <taxon>Metazoa</taxon>
        <taxon>Echinodermata</taxon>
        <taxon>Eleutherozoa</taxon>
        <taxon>Asterozoa</taxon>
        <taxon>Asteroidea</taxon>
        <taxon>Valvatacea</taxon>
        <taxon>Valvatida</taxon>
        <taxon>Asterinidae</taxon>
        <taxon>Patiria</taxon>
    </lineage>
</organism>
<proteinExistence type="predicted"/>
<dbReference type="OMA" id="TENMWRA"/>
<dbReference type="GeneID" id="119729007"/>
<accession>A0A914A232</accession>
<evidence type="ECO:0000256" key="1">
    <source>
        <dbReference type="SAM" id="MobiDB-lite"/>
    </source>
</evidence>
<dbReference type="Proteomes" id="UP000887568">
    <property type="component" value="Unplaced"/>
</dbReference>